<name>A0A0C3NSC2_PISTI</name>
<dbReference type="Pfam" id="PF01926">
    <property type="entry name" value="MMR_HSR1"/>
    <property type="match status" value="1"/>
</dbReference>
<protein>
    <recommendedName>
        <fullName evidence="6">Heterokaryon incompatibility domain-containing protein</fullName>
    </recommendedName>
</protein>
<evidence type="ECO:0000259" key="1">
    <source>
        <dbReference type="Pfam" id="PF01926"/>
    </source>
</evidence>
<reference evidence="5" key="2">
    <citation type="submission" date="2015-01" db="EMBL/GenBank/DDBJ databases">
        <title>Evolutionary Origins and Diversification of the Mycorrhizal Mutualists.</title>
        <authorList>
            <consortium name="DOE Joint Genome Institute"/>
            <consortium name="Mycorrhizal Genomics Consortium"/>
            <person name="Kohler A."/>
            <person name="Kuo A."/>
            <person name="Nagy L.G."/>
            <person name="Floudas D."/>
            <person name="Copeland A."/>
            <person name="Barry K.W."/>
            <person name="Cichocki N."/>
            <person name="Veneault-Fourrey C."/>
            <person name="LaButti K."/>
            <person name="Lindquist E.A."/>
            <person name="Lipzen A."/>
            <person name="Lundell T."/>
            <person name="Morin E."/>
            <person name="Murat C."/>
            <person name="Riley R."/>
            <person name="Ohm R."/>
            <person name="Sun H."/>
            <person name="Tunlid A."/>
            <person name="Henrissat B."/>
            <person name="Grigoriev I.V."/>
            <person name="Hibbett D.S."/>
            <person name="Martin F."/>
        </authorList>
    </citation>
    <scope>NUCLEOTIDE SEQUENCE [LARGE SCALE GENOMIC DNA]</scope>
    <source>
        <strain evidence="5">Marx 270</strain>
    </source>
</reference>
<dbReference type="InterPro" id="IPR027417">
    <property type="entry name" value="P-loop_NTPase"/>
</dbReference>
<dbReference type="STRING" id="870435.A0A0C3NSC2"/>
<dbReference type="InterPro" id="IPR058525">
    <property type="entry name" value="DUF8212"/>
</dbReference>
<sequence length="655" mass="74477">MRLIDVKAFLEFHAGKARPDAQLLVEFNGPELAETAYAILSHCWGKPKEEVHFTEMEKLTTIGATARSEIKGRSGYRKIYNSCRQALPDGLHWLWVDTCCIDKRSSAELSEAINSMYAWYANSDCCYAYLHDTDAKTLPTKPDNDKFAEFNGWPKWFSRGWTLQELIAPENLYFFNQRWEYISGKRDSARALSVITRISEDIFLHGLSWANPSVAQIMSWAADRRSTREEDRAYSLLGLFGVHMPMLYGEGKSAFLRLQLEIIRKVNDQSIFAWGLTKELESASSFLADDPSLFRDCSNIKRMTYSSFITALRKSLRRQELDKLTLAEGRFQTFTVTNHGIQIRLPMQLLHHGPYDGVFEFSSVMLACCKEGEDSDPITITVERTGSRYFRYFRHRSAANRDEKAPIEFEEVFLPYQDNSSLSTRGPLSRQGRRSRILSVEDIVPSDIVIVVLGPVGSGKSTIINKLTGMPPERNANTLKACTQTISAFAHVLGKKRYVFVDTPEFNPTTLRDVSMWLALIYRRSVKLTGVIYTWCISDNEMSKWDIHAFQILADICGRDAIDQVRLVTTMWDEVTAEAGTTRENELKKVAMKPLLDGGARYERLNGTPESAWAVVKGLGNKKKVLLLQEEMVGKGIDLWKTSALKAWMAHPPKK</sequence>
<evidence type="ECO:0008006" key="6">
    <source>
        <dbReference type="Google" id="ProtNLM"/>
    </source>
</evidence>
<dbReference type="InterPro" id="IPR006073">
    <property type="entry name" value="GTP-bd"/>
</dbReference>
<accession>A0A0C3NSC2</accession>
<dbReference type="AlphaFoldDB" id="A0A0C3NSC2"/>
<dbReference type="HOGENOM" id="CLU_000288_138_12_1"/>
<proteinExistence type="predicted"/>
<dbReference type="SUPFAM" id="SSF52540">
    <property type="entry name" value="P-loop containing nucleoside triphosphate hydrolases"/>
    <property type="match status" value="1"/>
</dbReference>
<evidence type="ECO:0000313" key="5">
    <source>
        <dbReference type="Proteomes" id="UP000054217"/>
    </source>
</evidence>
<dbReference type="EMBL" id="KN832018">
    <property type="protein sequence ID" value="KIN98183.1"/>
    <property type="molecule type" value="Genomic_DNA"/>
</dbReference>
<dbReference type="Proteomes" id="UP000054217">
    <property type="component" value="Unassembled WGS sequence"/>
</dbReference>
<organism evidence="4 5">
    <name type="scientific">Pisolithus tinctorius Marx 270</name>
    <dbReference type="NCBI Taxonomy" id="870435"/>
    <lineage>
        <taxon>Eukaryota</taxon>
        <taxon>Fungi</taxon>
        <taxon>Dikarya</taxon>
        <taxon>Basidiomycota</taxon>
        <taxon>Agaricomycotina</taxon>
        <taxon>Agaricomycetes</taxon>
        <taxon>Agaricomycetidae</taxon>
        <taxon>Boletales</taxon>
        <taxon>Sclerodermatineae</taxon>
        <taxon>Pisolithaceae</taxon>
        <taxon>Pisolithus</taxon>
    </lineage>
</organism>
<evidence type="ECO:0000313" key="4">
    <source>
        <dbReference type="EMBL" id="KIN98183.1"/>
    </source>
</evidence>
<feature type="domain" description="G" evidence="1">
    <location>
        <begin position="450"/>
        <end position="505"/>
    </location>
</feature>
<dbReference type="Gene3D" id="3.40.50.300">
    <property type="entry name" value="P-loop containing nucleotide triphosphate hydrolases"/>
    <property type="match status" value="1"/>
</dbReference>
<gene>
    <name evidence="4" type="ORF">M404DRAFT_1005551</name>
</gene>
<keyword evidence="5" id="KW-1185">Reference proteome</keyword>
<dbReference type="InterPro" id="IPR010730">
    <property type="entry name" value="HET"/>
</dbReference>
<reference evidence="4 5" key="1">
    <citation type="submission" date="2014-04" db="EMBL/GenBank/DDBJ databases">
        <authorList>
            <consortium name="DOE Joint Genome Institute"/>
            <person name="Kuo A."/>
            <person name="Kohler A."/>
            <person name="Costa M.D."/>
            <person name="Nagy L.G."/>
            <person name="Floudas D."/>
            <person name="Copeland A."/>
            <person name="Barry K.W."/>
            <person name="Cichocki N."/>
            <person name="Veneault-Fourrey C."/>
            <person name="LaButti K."/>
            <person name="Lindquist E.A."/>
            <person name="Lipzen A."/>
            <person name="Lundell T."/>
            <person name="Morin E."/>
            <person name="Murat C."/>
            <person name="Sun H."/>
            <person name="Tunlid A."/>
            <person name="Henrissat B."/>
            <person name="Grigoriev I.V."/>
            <person name="Hibbett D.S."/>
            <person name="Martin F."/>
            <person name="Nordberg H.P."/>
            <person name="Cantor M.N."/>
            <person name="Hua S.X."/>
        </authorList>
    </citation>
    <scope>NUCLEOTIDE SEQUENCE [LARGE SCALE GENOMIC DNA]</scope>
    <source>
        <strain evidence="4 5">Marx 270</strain>
    </source>
</reference>
<evidence type="ECO:0000259" key="3">
    <source>
        <dbReference type="Pfam" id="PF26640"/>
    </source>
</evidence>
<feature type="domain" description="Heterokaryon incompatibility" evidence="2">
    <location>
        <begin position="37"/>
        <end position="138"/>
    </location>
</feature>
<dbReference type="PANTHER" id="PTHR10622:SF10">
    <property type="entry name" value="HET DOMAIN-CONTAINING PROTEIN"/>
    <property type="match status" value="1"/>
</dbReference>
<feature type="domain" description="DUF8212" evidence="3">
    <location>
        <begin position="254"/>
        <end position="351"/>
    </location>
</feature>
<dbReference type="InParanoid" id="A0A0C3NSC2"/>
<evidence type="ECO:0000259" key="2">
    <source>
        <dbReference type="Pfam" id="PF06985"/>
    </source>
</evidence>
<dbReference type="OrthoDB" id="2660847at2759"/>
<dbReference type="GO" id="GO:0005525">
    <property type="term" value="F:GTP binding"/>
    <property type="evidence" value="ECO:0007669"/>
    <property type="project" value="InterPro"/>
</dbReference>
<dbReference type="PANTHER" id="PTHR10622">
    <property type="entry name" value="HET DOMAIN-CONTAINING PROTEIN"/>
    <property type="match status" value="1"/>
</dbReference>
<dbReference type="Pfam" id="PF06985">
    <property type="entry name" value="HET"/>
    <property type="match status" value="1"/>
</dbReference>
<dbReference type="Pfam" id="PF26640">
    <property type="entry name" value="DUF8212"/>
    <property type="match status" value="1"/>
</dbReference>